<organism evidence="1 2">
    <name type="scientific">Bradyrhizobium ivorense</name>
    <dbReference type="NCBI Taxonomy" id="2511166"/>
    <lineage>
        <taxon>Bacteria</taxon>
        <taxon>Pseudomonadati</taxon>
        <taxon>Pseudomonadota</taxon>
        <taxon>Alphaproteobacteria</taxon>
        <taxon>Hyphomicrobiales</taxon>
        <taxon>Nitrobacteraceae</taxon>
        <taxon>Bradyrhizobium</taxon>
    </lineage>
</organism>
<sequence length="278" mass="30133">MVLKWVGPLALLAALVIGDQIRINRPGHKYRLSVEVETPDGIKSNSGVLAVHPDRGYSRGGHTRTAGDAVYVDLGGGKNLVALLAHLDKAIDLDDINYVALRAYGAARGDRVSFSAMSSQTGVVPVTGKLIPVLMTFADPADPGSARAVLPDDSEAALGPGVPAARAHRRSGAERLLAARFRRQARRTRHPRHQGPAALARRRQCARRRRAPCGWPARRREHRCRGRLRPKVTAFGAARADPGHRHRCCAGLQGGLCTDRQLIRRELEGMIVFAASQT</sequence>
<name>A0A508TLY8_9BRAD</name>
<keyword evidence="2" id="KW-1185">Reference proteome</keyword>
<gene>
    <name evidence="1" type="ORF">CI1B_58510</name>
</gene>
<dbReference type="RefSeq" id="WP_244626729.1">
    <property type="nucleotide sequence ID" value="NZ_CAADFC020000023.1"/>
</dbReference>
<evidence type="ECO:0000313" key="1">
    <source>
        <dbReference type="EMBL" id="VIO75349.1"/>
    </source>
</evidence>
<proteinExistence type="predicted"/>
<accession>A0A508TLY8</accession>
<dbReference type="AlphaFoldDB" id="A0A508TLY8"/>
<reference evidence="1" key="1">
    <citation type="submission" date="2019-02" db="EMBL/GenBank/DDBJ databases">
        <authorList>
            <person name="Pothier F.J."/>
        </authorList>
    </citation>
    <scope>NUCLEOTIDE SEQUENCE</scope>
    <source>
        <strain evidence="1">CI-1B</strain>
    </source>
</reference>
<protein>
    <submittedName>
        <fullName evidence="1">Uncharacterized protein</fullName>
    </submittedName>
</protein>
<comment type="caution">
    <text evidence="1">The sequence shown here is derived from an EMBL/GenBank/DDBJ whole genome shotgun (WGS) entry which is preliminary data.</text>
</comment>
<dbReference type="EMBL" id="CAADFC020000023">
    <property type="protein sequence ID" value="VIO75349.1"/>
    <property type="molecule type" value="Genomic_DNA"/>
</dbReference>
<evidence type="ECO:0000313" key="2">
    <source>
        <dbReference type="Proteomes" id="UP000328092"/>
    </source>
</evidence>
<dbReference type="Proteomes" id="UP000328092">
    <property type="component" value="Unassembled WGS sequence"/>
</dbReference>